<dbReference type="AlphaFoldDB" id="A0A0C3GTW1"/>
<accession>A0A0C3GTW1</accession>
<organism evidence="1 2">
    <name type="scientific">Oidiodendron maius (strain Zn)</name>
    <dbReference type="NCBI Taxonomy" id="913774"/>
    <lineage>
        <taxon>Eukaryota</taxon>
        <taxon>Fungi</taxon>
        <taxon>Dikarya</taxon>
        <taxon>Ascomycota</taxon>
        <taxon>Pezizomycotina</taxon>
        <taxon>Leotiomycetes</taxon>
        <taxon>Leotiomycetes incertae sedis</taxon>
        <taxon>Myxotrichaceae</taxon>
        <taxon>Oidiodendron</taxon>
    </lineage>
</organism>
<dbReference type="EMBL" id="KN832892">
    <property type="protein sequence ID" value="KIM93821.1"/>
    <property type="molecule type" value="Genomic_DNA"/>
</dbReference>
<evidence type="ECO:0000313" key="2">
    <source>
        <dbReference type="Proteomes" id="UP000054321"/>
    </source>
</evidence>
<evidence type="ECO:0000313" key="1">
    <source>
        <dbReference type="EMBL" id="KIM93821.1"/>
    </source>
</evidence>
<protein>
    <submittedName>
        <fullName evidence="1">Uncharacterized protein</fullName>
    </submittedName>
</protein>
<proteinExistence type="predicted"/>
<reference evidence="1 2" key="1">
    <citation type="submission" date="2014-04" db="EMBL/GenBank/DDBJ databases">
        <authorList>
            <consortium name="DOE Joint Genome Institute"/>
            <person name="Kuo A."/>
            <person name="Martino E."/>
            <person name="Perotto S."/>
            <person name="Kohler A."/>
            <person name="Nagy L.G."/>
            <person name="Floudas D."/>
            <person name="Copeland A."/>
            <person name="Barry K.W."/>
            <person name="Cichocki N."/>
            <person name="Veneault-Fourrey C."/>
            <person name="LaButti K."/>
            <person name="Lindquist E.A."/>
            <person name="Lipzen A."/>
            <person name="Lundell T."/>
            <person name="Morin E."/>
            <person name="Murat C."/>
            <person name="Sun H."/>
            <person name="Tunlid A."/>
            <person name="Henrissat B."/>
            <person name="Grigoriev I.V."/>
            <person name="Hibbett D.S."/>
            <person name="Martin F."/>
            <person name="Nordberg H.P."/>
            <person name="Cantor M.N."/>
            <person name="Hua S.X."/>
        </authorList>
    </citation>
    <scope>NUCLEOTIDE SEQUENCE [LARGE SCALE GENOMIC DNA]</scope>
    <source>
        <strain evidence="1 2">Zn</strain>
    </source>
</reference>
<dbReference type="Proteomes" id="UP000054321">
    <property type="component" value="Unassembled WGS sequence"/>
</dbReference>
<dbReference type="HOGENOM" id="CLU_927799_0_0_1"/>
<dbReference type="InParanoid" id="A0A0C3GTW1"/>
<reference evidence="2" key="2">
    <citation type="submission" date="2015-01" db="EMBL/GenBank/DDBJ databases">
        <title>Evolutionary Origins and Diversification of the Mycorrhizal Mutualists.</title>
        <authorList>
            <consortium name="DOE Joint Genome Institute"/>
            <consortium name="Mycorrhizal Genomics Consortium"/>
            <person name="Kohler A."/>
            <person name="Kuo A."/>
            <person name="Nagy L.G."/>
            <person name="Floudas D."/>
            <person name="Copeland A."/>
            <person name="Barry K.W."/>
            <person name="Cichocki N."/>
            <person name="Veneault-Fourrey C."/>
            <person name="LaButti K."/>
            <person name="Lindquist E.A."/>
            <person name="Lipzen A."/>
            <person name="Lundell T."/>
            <person name="Morin E."/>
            <person name="Murat C."/>
            <person name="Riley R."/>
            <person name="Ohm R."/>
            <person name="Sun H."/>
            <person name="Tunlid A."/>
            <person name="Henrissat B."/>
            <person name="Grigoriev I.V."/>
            <person name="Hibbett D.S."/>
            <person name="Martin F."/>
        </authorList>
    </citation>
    <scope>NUCLEOTIDE SEQUENCE [LARGE SCALE GENOMIC DNA]</scope>
    <source>
        <strain evidence="2">Zn</strain>
    </source>
</reference>
<keyword evidence="2" id="KW-1185">Reference proteome</keyword>
<name>A0A0C3GTW1_OIDMZ</name>
<gene>
    <name evidence="1" type="ORF">OIDMADRAFT_35285</name>
</gene>
<sequence>MATTFLNICTDVSRLSGITGYALFVSSSVQFKSLSAQGKLQSHGINRCIAAIAMLQKLKEYSRPLQGIWANLSSLFSSANININDFSTENGRKDGALDPNTDIGQIVSQNPISCDSTSNIDLYTYVATVEPASTNHQENMQETQPPASLPKTTKRIAVGQEIELATHASHTTMPSPPSSSIYHISASKFQPYHVALPQSQILDCGVGIQDGIDRLAASNSGNLSTASFTPISEATEGAGFQFSMHGQEEANMMDPAQVAIDADSTNFWWEQNFNGFETDLFGFLCREYPWSEDSNFYLGG</sequence>